<gene>
    <name evidence="16" type="ORF">B0H15DRAFT_915859</name>
</gene>
<dbReference type="GO" id="GO:0000724">
    <property type="term" value="P:double-strand break repair via homologous recombination"/>
    <property type="evidence" value="ECO:0007669"/>
    <property type="project" value="TreeGrafter"/>
</dbReference>
<feature type="domain" description="Helicase ATP-binding" evidence="14">
    <location>
        <begin position="143"/>
        <end position="326"/>
    </location>
</feature>
<evidence type="ECO:0000256" key="9">
    <source>
        <dbReference type="ARBA" id="ARBA00023242"/>
    </source>
</evidence>
<evidence type="ECO:0000256" key="6">
    <source>
        <dbReference type="ARBA" id="ARBA00022840"/>
    </source>
</evidence>
<dbReference type="PROSITE" id="PS00690">
    <property type="entry name" value="DEAH_ATP_HELICASE"/>
    <property type="match status" value="1"/>
</dbReference>
<dbReference type="EC" id="5.6.2.4" evidence="11"/>
<dbReference type="PANTHER" id="PTHR13710:SF105">
    <property type="entry name" value="ATP-DEPENDENT DNA HELICASE Q1"/>
    <property type="match status" value="1"/>
</dbReference>
<evidence type="ECO:0000256" key="4">
    <source>
        <dbReference type="ARBA" id="ARBA00022801"/>
    </source>
</evidence>
<keyword evidence="8" id="KW-0413">Isomerase</keyword>
<evidence type="ECO:0000256" key="8">
    <source>
        <dbReference type="ARBA" id="ARBA00023235"/>
    </source>
</evidence>
<evidence type="ECO:0000256" key="7">
    <source>
        <dbReference type="ARBA" id="ARBA00023125"/>
    </source>
</evidence>
<feature type="compositionally biased region" description="Acidic residues" evidence="13">
    <location>
        <begin position="768"/>
        <end position="778"/>
    </location>
</feature>
<dbReference type="Proteomes" id="UP001222325">
    <property type="component" value="Unassembled WGS sequence"/>
</dbReference>
<keyword evidence="5 11" id="KW-0347">Helicase</keyword>
<dbReference type="NCBIfam" id="TIGR00614">
    <property type="entry name" value="recQ_fam"/>
    <property type="match status" value="1"/>
</dbReference>
<dbReference type="Pfam" id="PF16124">
    <property type="entry name" value="RecQ_Zn_bind"/>
    <property type="match status" value="1"/>
</dbReference>
<keyword evidence="7" id="KW-0238">DNA-binding</keyword>
<reference evidence="16" key="1">
    <citation type="submission" date="2023-03" db="EMBL/GenBank/DDBJ databases">
        <title>Massive genome expansion in bonnet fungi (Mycena s.s.) driven by repeated elements and novel gene families across ecological guilds.</title>
        <authorList>
            <consortium name="Lawrence Berkeley National Laboratory"/>
            <person name="Harder C.B."/>
            <person name="Miyauchi S."/>
            <person name="Viragh M."/>
            <person name="Kuo A."/>
            <person name="Thoen E."/>
            <person name="Andreopoulos B."/>
            <person name="Lu D."/>
            <person name="Skrede I."/>
            <person name="Drula E."/>
            <person name="Henrissat B."/>
            <person name="Morin E."/>
            <person name="Kohler A."/>
            <person name="Barry K."/>
            <person name="LaButti K."/>
            <person name="Morin E."/>
            <person name="Salamov A."/>
            <person name="Lipzen A."/>
            <person name="Mereny Z."/>
            <person name="Hegedus B."/>
            <person name="Baldrian P."/>
            <person name="Stursova M."/>
            <person name="Weitz H."/>
            <person name="Taylor A."/>
            <person name="Grigoriev I.V."/>
            <person name="Nagy L.G."/>
            <person name="Martin F."/>
            <person name="Kauserud H."/>
        </authorList>
    </citation>
    <scope>NUCLEOTIDE SEQUENCE</scope>
    <source>
        <strain evidence="16">CBHHK173m</strain>
    </source>
</reference>
<keyword evidence="4 11" id="KW-0378">Hydrolase</keyword>
<dbReference type="Gene3D" id="1.10.10.10">
    <property type="entry name" value="Winged helix-like DNA-binding domain superfamily/Winged helix DNA-binding domain"/>
    <property type="match status" value="1"/>
</dbReference>
<dbReference type="SMART" id="SM00487">
    <property type="entry name" value="DEXDc"/>
    <property type="match status" value="1"/>
</dbReference>
<evidence type="ECO:0000256" key="1">
    <source>
        <dbReference type="ARBA" id="ARBA00005446"/>
    </source>
</evidence>
<keyword evidence="12" id="KW-0175">Coiled coil</keyword>
<keyword evidence="17" id="KW-1185">Reference proteome</keyword>
<dbReference type="GO" id="GO:0005694">
    <property type="term" value="C:chromosome"/>
    <property type="evidence" value="ECO:0007669"/>
    <property type="project" value="TreeGrafter"/>
</dbReference>
<dbReference type="GO" id="GO:0016787">
    <property type="term" value="F:hydrolase activity"/>
    <property type="evidence" value="ECO:0007669"/>
    <property type="project" value="UniProtKB-KW"/>
</dbReference>
<feature type="coiled-coil region" evidence="12">
    <location>
        <begin position="47"/>
        <end position="74"/>
    </location>
</feature>
<dbReference type="Pfam" id="PF00271">
    <property type="entry name" value="Helicase_C"/>
    <property type="match status" value="1"/>
</dbReference>
<feature type="compositionally biased region" description="Acidic residues" evidence="13">
    <location>
        <begin position="734"/>
        <end position="752"/>
    </location>
</feature>
<sequence>MSYGDYVGSDDMDSILEMSASDRFPSSRAGPSRPTDGHRGAPTYLRKQELSREISQLDAELANIQDDISKLKALYALRAKDRQSLLDELEQASAPGNAKGKAKVAGGTDYSADEDFPWSAGLKAKMKTVFGINSFRLCQQGVCNANMDGRDIVCVMPTGGGKSLTYQLPALLNPGCTLVVSPLIALITDQIMHLREAGVEAVKLTGATPKPEAREINNRLLAMAHNRRAPQEKEIKLCYVTPEKIAKSKSFVAMLQKLVDGGQLARIVIDEAHCVSQLGHDFRPDYQKLHVLRQNFPRVPIMALSATCPPKVLEDLLRTLGMKPVVDGTNAKPNATVYFSAPLYRKNLHYTILPKPSSTAAVIAAMKDYILEKHPNQSGIVYCFTKKDAERVADGLLEQSGGKIKTGVYHAERKDADKEMLHRQWRKGMIQVVCATIAFGLGIDKGDVRFVLHHSLSKSMDGYYQESGRAGRDGKDSDCVLYYRPADFSHLSAMMSGEREGATKLHAMLHFAQDLVECRKVGFAKYFSHSSQVSMSAWTTDDSNALAPCGHCDNCTRAADSFERRDVAFEAWQILKIADAVQHTGGQLTLTMLADLARGNGGGSYGVGGGGRRGKGKSREKETLDLDLTVVCGGKVELKKDELESLLVELLVHRYLVEKYHQTAYTTVVYLMTGPLALRLTRIPRDRVKTDTNTPKIECSFLKAIKKTKAKKAATGLSKGDKEAGKRKRKTPSSDEEGDEDEMDDFIIEDEEIPAHAGSSRQKALPETLDDSDMDPELPDWSFSMLNLPPASKRRRTDKMSMVMEGDREVMILSD</sequence>
<feature type="region of interest" description="Disordered" evidence="13">
    <location>
        <begin position="712"/>
        <end position="800"/>
    </location>
</feature>
<evidence type="ECO:0000256" key="2">
    <source>
        <dbReference type="ARBA" id="ARBA00022723"/>
    </source>
</evidence>
<dbReference type="PROSITE" id="PS51192">
    <property type="entry name" value="HELICASE_ATP_BIND_1"/>
    <property type="match status" value="1"/>
</dbReference>
<evidence type="ECO:0000256" key="3">
    <source>
        <dbReference type="ARBA" id="ARBA00022741"/>
    </source>
</evidence>
<dbReference type="GO" id="GO:0005524">
    <property type="term" value="F:ATP binding"/>
    <property type="evidence" value="ECO:0007669"/>
    <property type="project" value="UniProtKB-KW"/>
</dbReference>
<organism evidence="16 17">
    <name type="scientific">Mycena belliarum</name>
    <dbReference type="NCBI Taxonomy" id="1033014"/>
    <lineage>
        <taxon>Eukaryota</taxon>
        <taxon>Fungi</taxon>
        <taxon>Dikarya</taxon>
        <taxon>Basidiomycota</taxon>
        <taxon>Agaricomycotina</taxon>
        <taxon>Agaricomycetes</taxon>
        <taxon>Agaricomycetidae</taxon>
        <taxon>Agaricales</taxon>
        <taxon>Marasmiineae</taxon>
        <taxon>Mycenaceae</taxon>
        <taxon>Mycena</taxon>
    </lineage>
</organism>
<dbReference type="SMART" id="SM00490">
    <property type="entry name" value="HELICc"/>
    <property type="match status" value="1"/>
</dbReference>
<dbReference type="PROSITE" id="PS51194">
    <property type="entry name" value="HELICASE_CTER"/>
    <property type="match status" value="1"/>
</dbReference>
<dbReference type="GO" id="GO:0046872">
    <property type="term" value="F:metal ion binding"/>
    <property type="evidence" value="ECO:0007669"/>
    <property type="project" value="UniProtKB-KW"/>
</dbReference>
<feature type="domain" description="Helicase C-terminal" evidence="15">
    <location>
        <begin position="365"/>
        <end position="516"/>
    </location>
</feature>
<evidence type="ECO:0000256" key="5">
    <source>
        <dbReference type="ARBA" id="ARBA00022806"/>
    </source>
</evidence>
<evidence type="ECO:0000256" key="13">
    <source>
        <dbReference type="SAM" id="MobiDB-lite"/>
    </source>
</evidence>
<dbReference type="AlphaFoldDB" id="A0AAD6TR36"/>
<keyword evidence="6 11" id="KW-0067">ATP-binding</keyword>
<dbReference type="InterPro" id="IPR004589">
    <property type="entry name" value="DNA_helicase_ATP-dep_RecQ"/>
</dbReference>
<dbReference type="SUPFAM" id="SSF52540">
    <property type="entry name" value="P-loop containing nucleoside triphosphate hydrolases"/>
    <property type="match status" value="1"/>
</dbReference>
<accession>A0AAD6TR36</accession>
<evidence type="ECO:0000259" key="15">
    <source>
        <dbReference type="PROSITE" id="PS51194"/>
    </source>
</evidence>
<evidence type="ECO:0000256" key="10">
    <source>
        <dbReference type="ARBA" id="ARBA00034617"/>
    </source>
</evidence>
<dbReference type="EMBL" id="JARJCN010000080">
    <property type="protein sequence ID" value="KAJ7076570.1"/>
    <property type="molecule type" value="Genomic_DNA"/>
</dbReference>
<keyword evidence="9 11" id="KW-0539">Nucleus</keyword>
<comment type="similarity">
    <text evidence="1 11">Belongs to the helicase family. RecQ subfamily.</text>
</comment>
<dbReference type="FunFam" id="3.40.50.300:FF:001544">
    <property type="entry name" value="ATP-dependent DNA helicase"/>
    <property type="match status" value="1"/>
</dbReference>
<name>A0AAD6TR36_9AGAR</name>
<evidence type="ECO:0000259" key="14">
    <source>
        <dbReference type="PROSITE" id="PS51192"/>
    </source>
</evidence>
<proteinExistence type="inferred from homology"/>
<dbReference type="GO" id="GO:0005737">
    <property type="term" value="C:cytoplasm"/>
    <property type="evidence" value="ECO:0007669"/>
    <property type="project" value="TreeGrafter"/>
</dbReference>
<dbReference type="GO" id="GO:0043138">
    <property type="term" value="F:3'-5' DNA helicase activity"/>
    <property type="evidence" value="ECO:0007669"/>
    <property type="project" value="UniProtKB-EC"/>
</dbReference>
<feature type="region of interest" description="Disordered" evidence="13">
    <location>
        <begin position="17"/>
        <end position="42"/>
    </location>
</feature>
<dbReference type="InterPro" id="IPR011545">
    <property type="entry name" value="DEAD/DEAH_box_helicase_dom"/>
</dbReference>
<dbReference type="InterPro" id="IPR032284">
    <property type="entry name" value="RecQ_Zn-bd"/>
</dbReference>
<evidence type="ECO:0000256" key="12">
    <source>
        <dbReference type="SAM" id="Coils"/>
    </source>
</evidence>
<dbReference type="PANTHER" id="PTHR13710">
    <property type="entry name" value="DNA HELICASE RECQ FAMILY MEMBER"/>
    <property type="match status" value="1"/>
</dbReference>
<comment type="caution">
    <text evidence="16">The sequence shown here is derived from an EMBL/GenBank/DDBJ whole genome shotgun (WGS) entry which is preliminary data.</text>
</comment>
<dbReference type="GO" id="GO:0003677">
    <property type="term" value="F:DNA binding"/>
    <property type="evidence" value="ECO:0007669"/>
    <property type="project" value="UniProtKB-KW"/>
</dbReference>
<evidence type="ECO:0000256" key="11">
    <source>
        <dbReference type="RuleBase" id="RU364117"/>
    </source>
</evidence>
<dbReference type="InterPro" id="IPR027417">
    <property type="entry name" value="P-loop_NTPase"/>
</dbReference>
<dbReference type="Pfam" id="PF00270">
    <property type="entry name" value="DEAD"/>
    <property type="match status" value="1"/>
</dbReference>
<protein>
    <recommendedName>
        <fullName evidence="11">ATP-dependent DNA helicase</fullName>
        <ecNumber evidence="11">5.6.2.4</ecNumber>
    </recommendedName>
</protein>
<comment type="subcellular location">
    <subcellularLocation>
        <location evidence="11">Nucleus</location>
    </subcellularLocation>
</comment>
<dbReference type="Gene3D" id="3.40.50.300">
    <property type="entry name" value="P-loop containing nucleotide triphosphate hydrolases"/>
    <property type="match status" value="2"/>
</dbReference>
<keyword evidence="2" id="KW-0479">Metal-binding</keyword>
<comment type="catalytic activity">
    <reaction evidence="10 11">
        <text>Couples ATP hydrolysis with the unwinding of duplex DNA by translocating in the 3'-5' direction.</text>
        <dbReference type="EC" id="5.6.2.4"/>
    </reaction>
</comment>
<evidence type="ECO:0000313" key="17">
    <source>
        <dbReference type="Proteomes" id="UP001222325"/>
    </source>
</evidence>
<dbReference type="InterPro" id="IPR001650">
    <property type="entry name" value="Helicase_C-like"/>
</dbReference>
<dbReference type="CDD" id="cd18794">
    <property type="entry name" value="SF2_C_RecQ"/>
    <property type="match status" value="1"/>
</dbReference>
<dbReference type="GO" id="GO:0005634">
    <property type="term" value="C:nucleus"/>
    <property type="evidence" value="ECO:0007669"/>
    <property type="project" value="UniProtKB-SubCell"/>
</dbReference>
<dbReference type="InterPro" id="IPR036388">
    <property type="entry name" value="WH-like_DNA-bd_sf"/>
</dbReference>
<comment type="catalytic activity">
    <reaction evidence="11">
        <text>ATP + H2O = ADP + phosphate + H(+)</text>
        <dbReference type="Rhea" id="RHEA:13065"/>
        <dbReference type="ChEBI" id="CHEBI:15377"/>
        <dbReference type="ChEBI" id="CHEBI:15378"/>
        <dbReference type="ChEBI" id="CHEBI:30616"/>
        <dbReference type="ChEBI" id="CHEBI:43474"/>
        <dbReference type="ChEBI" id="CHEBI:456216"/>
    </reaction>
</comment>
<dbReference type="InterPro" id="IPR002464">
    <property type="entry name" value="DNA/RNA_helicase_DEAH_CS"/>
</dbReference>
<dbReference type="GO" id="GO:0009378">
    <property type="term" value="F:four-way junction helicase activity"/>
    <property type="evidence" value="ECO:0007669"/>
    <property type="project" value="TreeGrafter"/>
</dbReference>
<evidence type="ECO:0000313" key="16">
    <source>
        <dbReference type="EMBL" id="KAJ7076570.1"/>
    </source>
</evidence>
<dbReference type="InterPro" id="IPR014001">
    <property type="entry name" value="Helicase_ATP-bd"/>
</dbReference>
<keyword evidence="3 11" id="KW-0547">Nucleotide-binding</keyword>